<evidence type="ECO:0000313" key="2">
    <source>
        <dbReference type="EMBL" id="QDZ15888.1"/>
    </source>
</evidence>
<gene>
    <name evidence="2" type="ORF">FPZ11_14895</name>
</gene>
<proteinExistence type="predicted"/>
<organism evidence="2 3">
    <name type="scientific">Humibacter ginsenosidimutans</name>
    <dbReference type="NCBI Taxonomy" id="2599293"/>
    <lineage>
        <taxon>Bacteria</taxon>
        <taxon>Bacillati</taxon>
        <taxon>Actinomycetota</taxon>
        <taxon>Actinomycetes</taxon>
        <taxon>Micrococcales</taxon>
        <taxon>Microbacteriaceae</taxon>
        <taxon>Humibacter</taxon>
    </lineage>
</organism>
<reference evidence="2 3" key="1">
    <citation type="submission" date="2019-07" db="EMBL/GenBank/DDBJ databases">
        <title>Full genome sequence of Humibacter sp. WJ7-1.</title>
        <authorList>
            <person name="Im W.-T."/>
        </authorList>
    </citation>
    <scope>NUCLEOTIDE SEQUENCE [LARGE SCALE GENOMIC DNA]</scope>
    <source>
        <strain evidence="2 3">WJ7-1</strain>
    </source>
</reference>
<keyword evidence="1" id="KW-0812">Transmembrane</keyword>
<protein>
    <submittedName>
        <fullName evidence="2">Uncharacterized protein</fullName>
    </submittedName>
</protein>
<feature type="transmembrane region" description="Helical" evidence="1">
    <location>
        <begin position="84"/>
        <end position="106"/>
    </location>
</feature>
<accession>A0A5B8M559</accession>
<dbReference type="OrthoDB" id="10005064at2"/>
<dbReference type="KEGG" id="huw:FPZ11_14895"/>
<dbReference type="RefSeq" id="WP_146321922.1">
    <property type="nucleotide sequence ID" value="NZ_CP042305.1"/>
</dbReference>
<keyword evidence="3" id="KW-1185">Reference proteome</keyword>
<dbReference type="AlphaFoldDB" id="A0A5B8M559"/>
<sequence>MNEKSLAGMRGTLLAGILMLLTEYALGVLTQLYGRAPASDDGLSVFGAFWASVVDGPVLLTLHAIVGTLLIANGVTAVIRAIRLRGGGLIGLTIAAALCMLAAWGAGSSLVAGYGVVSLLIMALGAAAAIGCYAVALFRIPAPVAG</sequence>
<feature type="transmembrane region" description="Helical" evidence="1">
    <location>
        <begin position="112"/>
        <end position="138"/>
    </location>
</feature>
<feature type="transmembrane region" description="Helical" evidence="1">
    <location>
        <begin position="43"/>
        <end position="72"/>
    </location>
</feature>
<dbReference type="EMBL" id="CP042305">
    <property type="protein sequence ID" value="QDZ15888.1"/>
    <property type="molecule type" value="Genomic_DNA"/>
</dbReference>
<keyword evidence="1" id="KW-1133">Transmembrane helix</keyword>
<dbReference type="Proteomes" id="UP000320216">
    <property type="component" value="Chromosome"/>
</dbReference>
<evidence type="ECO:0000256" key="1">
    <source>
        <dbReference type="SAM" id="Phobius"/>
    </source>
</evidence>
<keyword evidence="1" id="KW-0472">Membrane</keyword>
<name>A0A5B8M559_9MICO</name>
<evidence type="ECO:0000313" key="3">
    <source>
        <dbReference type="Proteomes" id="UP000320216"/>
    </source>
</evidence>